<evidence type="ECO:0000256" key="2">
    <source>
        <dbReference type="ARBA" id="ARBA00022763"/>
    </source>
</evidence>
<gene>
    <name evidence="7" type="ORF">MCOR_298</name>
</gene>
<dbReference type="Proteomes" id="UP000507470">
    <property type="component" value="Unassembled WGS sequence"/>
</dbReference>
<dbReference type="AlphaFoldDB" id="A0A6J7ZV50"/>
<evidence type="ECO:0000256" key="1">
    <source>
        <dbReference type="ARBA" id="ARBA00004123"/>
    </source>
</evidence>
<name>A0A6J7ZV50_MYTCO</name>
<dbReference type="EMBL" id="CACVKT020000083">
    <property type="protein sequence ID" value="CAC5355764.1"/>
    <property type="molecule type" value="Genomic_DNA"/>
</dbReference>
<feature type="domain" description="HORMA" evidence="6">
    <location>
        <begin position="11"/>
        <end position="200"/>
    </location>
</feature>
<dbReference type="OrthoDB" id="21254at2759"/>
<dbReference type="GO" id="GO:0016035">
    <property type="term" value="C:zeta DNA polymerase complex"/>
    <property type="evidence" value="ECO:0007669"/>
    <property type="project" value="TreeGrafter"/>
</dbReference>
<dbReference type="InterPro" id="IPR036570">
    <property type="entry name" value="HORMA_dom_sf"/>
</dbReference>
<evidence type="ECO:0000256" key="4">
    <source>
        <dbReference type="ARBA" id="ARBA00044131"/>
    </source>
</evidence>
<keyword evidence="3" id="KW-0539">Nucleus</keyword>
<evidence type="ECO:0000313" key="7">
    <source>
        <dbReference type="EMBL" id="CAC5355764.1"/>
    </source>
</evidence>
<dbReference type="Pfam" id="PF02301">
    <property type="entry name" value="HORMA"/>
    <property type="match status" value="1"/>
</dbReference>
<dbReference type="SUPFAM" id="SSF56019">
    <property type="entry name" value="The spindle assembly checkpoint protein mad2"/>
    <property type="match status" value="1"/>
</dbReference>
<proteinExistence type="predicted"/>
<dbReference type="GO" id="GO:0005634">
    <property type="term" value="C:nucleus"/>
    <property type="evidence" value="ECO:0007669"/>
    <property type="project" value="UniProtKB-SubCell"/>
</dbReference>
<reference evidence="7 8" key="1">
    <citation type="submission" date="2020-06" db="EMBL/GenBank/DDBJ databases">
        <authorList>
            <person name="Li R."/>
            <person name="Bekaert M."/>
        </authorList>
    </citation>
    <scope>NUCLEOTIDE SEQUENCE [LARGE SCALE GENOMIC DNA]</scope>
    <source>
        <strain evidence="8">wild</strain>
    </source>
</reference>
<keyword evidence="2" id="KW-0227">DNA damage</keyword>
<evidence type="ECO:0000259" key="6">
    <source>
        <dbReference type="PROSITE" id="PS50815"/>
    </source>
</evidence>
<dbReference type="PANTHER" id="PTHR11842:SF10">
    <property type="entry name" value="MITOTIC SPINDLE ASSEMBLY CHECKPOINT PROTEIN MAD2B"/>
    <property type="match status" value="1"/>
</dbReference>
<dbReference type="InterPro" id="IPR003511">
    <property type="entry name" value="HORMA_dom"/>
</dbReference>
<dbReference type="FunFam" id="3.30.900.10:FF:000003">
    <property type="entry name" value="Mitotic spindle assembly checkpoint protein MAD2B"/>
    <property type="match status" value="1"/>
</dbReference>
<comment type="subcellular location">
    <subcellularLocation>
        <location evidence="1">Nucleus</location>
    </subcellularLocation>
</comment>
<dbReference type="Gene3D" id="3.30.900.10">
    <property type="entry name" value="HORMA domain"/>
    <property type="match status" value="1"/>
</dbReference>
<dbReference type="InterPro" id="IPR045091">
    <property type="entry name" value="Mad2-like"/>
</dbReference>
<sequence length="206" mass="23669">MTESGEIQNAYIGADIFCEFLEVAIHCILYTRELYPAGVFEKKKKFNVPVKICVHPDVLSYVTNTVDSIRLLLKENAVFKVTVVVVTPDHKPAERFVFEVAKPTQNIGNDKYLYRLEESLRGFLLKLSVTESLLKPLPEDCTWTVQVYTKESAAIAIEQKQHLKDFPWILADERETTMEDPKMIPLKAVNSDYFQMQLYAEESSIK</sequence>
<keyword evidence="8" id="KW-1185">Reference proteome</keyword>
<organism evidence="7 8">
    <name type="scientific">Mytilus coruscus</name>
    <name type="common">Sea mussel</name>
    <dbReference type="NCBI Taxonomy" id="42192"/>
    <lineage>
        <taxon>Eukaryota</taxon>
        <taxon>Metazoa</taxon>
        <taxon>Spiralia</taxon>
        <taxon>Lophotrochozoa</taxon>
        <taxon>Mollusca</taxon>
        <taxon>Bivalvia</taxon>
        <taxon>Autobranchia</taxon>
        <taxon>Pteriomorphia</taxon>
        <taxon>Mytilida</taxon>
        <taxon>Mytiloidea</taxon>
        <taxon>Mytilidae</taxon>
        <taxon>Mytilinae</taxon>
        <taxon>Mytilus</taxon>
    </lineage>
</organism>
<evidence type="ECO:0000256" key="3">
    <source>
        <dbReference type="ARBA" id="ARBA00023242"/>
    </source>
</evidence>
<dbReference type="GO" id="GO:0006974">
    <property type="term" value="P:DNA damage response"/>
    <property type="evidence" value="ECO:0007669"/>
    <property type="project" value="UniProtKB-KW"/>
</dbReference>
<evidence type="ECO:0000313" key="8">
    <source>
        <dbReference type="Proteomes" id="UP000507470"/>
    </source>
</evidence>
<dbReference type="PANTHER" id="PTHR11842">
    <property type="entry name" value="MITOTIC SPINDLE ASSEMBLY CHECKPOINT PROTEIN MAD2"/>
    <property type="match status" value="1"/>
</dbReference>
<dbReference type="PROSITE" id="PS50815">
    <property type="entry name" value="HORMA"/>
    <property type="match status" value="1"/>
</dbReference>
<protein>
    <recommendedName>
        <fullName evidence="4">Mitotic spindle assembly checkpoint protein MAD2B</fullName>
    </recommendedName>
    <alternativeName>
        <fullName evidence="5">Mitotic arrest deficient 2-like protein 2</fullName>
    </alternativeName>
</protein>
<evidence type="ECO:0000256" key="5">
    <source>
        <dbReference type="ARBA" id="ARBA00044264"/>
    </source>
</evidence>
<accession>A0A6J7ZV50</accession>